<organism evidence="5 6">
    <name type="scientific">Pseudomonas alkylphenolica</name>
    <dbReference type="NCBI Taxonomy" id="237609"/>
    <lineage>
        <taxon>Bacteria</taxon>
        <taxon>Pseudomonadati</taxon>
        <taxon>Pseudomonadota</taxon>
        <taxon>Gammaproteobacteria</taxon>
        <taxon>Pseudomonadales</taxon>
        <taxon>Pseudomonadaceae</taxon>
        <taxon>Pseudomonas</taxon>
    </lineage>
</organism>
<feature type="transmembrane region" description="Helical" evidence="2">
    <location>
        <begin position="47"/>
        <end position="65"/>
    </location>
</feature>
<keyword evidence="2" id="KW-0472">Membrane</keyword>
<dbReference type="PIRSF" id="PIRSF018266">
    <property type="entry name" value="FecR"/>
    <property type="match status" value="1"/>
</dbReference>
<evidence type="ECO:0000256" key="1">
    <source>
        <dbReference type="SAM" id="MobiDB-lite"/>
    </source>
</evidence>
<protein>
    <submittedName>
        <fullName evidence="5">DUF4974 domain-containing protein</fullName>
    </submittedName>
</protein>
<keyword evidence="6" id="KW-1185">Reference proteome</keyword>
<keyword evidence="2" id="KW-0812">Transmembrane</keyword>
<dbReference type="Gene3D" id="3.55.50.30">
    <property type="match status" value="1"/>
</dbReference>
<sequence length="280" mass="30726">MSRNSHKPKDYSQEDEAIARFREDLKQRFPLPPSTPTKNKRGAGKTLGLLLLAIAAGAVWLDPAYRSQHIASQIGQRQALQLADGSEVLLDSDSEITISWHLRSRQVELNRGQALFQVSPMLYRPFLVEAGGAGVRVVGTRFNVNRYEQDVQVTVAEGKVAVRGRAADTVALLEADQQLRVQQGIPGQVTRVNAEDVSAWKDSRLVFESTPLAEVIGTLQRYHRQPITLIDPSIARLPVSGVFDSDHVERLLALLPGILPVSVATAADGAVLIKSRDTKK</sequence>
<evidence type="ECO:0000259" key="3">
    <source>
        <dbReference type="Pfam" id="PF04773"/>
    </source>
</evidence>
<feature type="region of interest" description="Disordered" evidence="1">
    <location>
        <begin position="23"/>
        <end position="42"/>
    </location>
</feature>
<evidence type="ECO:0000256" key="2">
    <source>
        <dbReference type="SAM" id="Phobius"/>
    </source>
</evidence>
<dbReference type="Proteomes" id="UP000426235">
    <property type="component" value="Chromosome"/>
</dbReference>
<feature type="domain" description="FecR protein" evidence="3">
    <location>
        <begin position="70"/>
        <end position="160"/>
    </location>
</feature>
<dbReference type="Gene3D" id="2.60.120.1440">
    <property type="match status" value="1"/>
</dbReference>
<dbReference type="Pfam" id="PF04773">
    <property type="entry name" value="FecR"/>
    <property type="match status" value="1"/>
</dbReference>
<evidence type="ECO:0000313" key="5">
    <source>
        <dbReference type="EMBL" id="QGW77566.1"/>
    </source>
</evidence>
<gene>
    <name evidence="5" type="ORF">GPJ81_13005</name>
</gene>
<name>A0A6I6H013_9PSED</name>
<dbReference type="PANTHER" id="PTHR30273:SF2">
    <property type="entry name" value="PROTEIN FECR"/>
    <property type="match status" value="1"/>
</dbReference>
<accession>A0A6I6H013</accession>
<dbReference type="InterPro" id="IPR012373">
    <property type="entry name" value="Ferrdict_sens_TM"/>
</dbReference>
<evidence type="ECO:0000313" key="6">
    <source>
        <dbReference type="Proteomes" id="UP000426235"/>
    </source>
</evidence>
<keyword evidence="2" id="KW-1133">Transmembrane helix</keyword>
<dbReference type="AlphaFoldDB" id="A0A6I6H013"/>
<dbReference type="RefSeq" id="WP_157192553.1">
    <property type="nucleotide sequence ID" value="NZ_CP046621.1"/>
</dbReference>
<dbReference type="PANTHER" id="PTHR30273">
    <property type="entry name" value="PERIPLASMIC SIGNAL SENSOR AND SIGMA FACTOR ACTIVATOR FECR-RELATED"/>
    <property type="match status" value="1"/>
</dbReference>
<proteinExistence type="predicted"/>
<dbReference type="InterPro" id="IPR006860">
    <property type="entry name" value="FecR"/>
</dbReference>
<dbReference type="InterPro" id="IPR032508">
    <property type="entry name" value="FecR_C"/>
</dbReference>
<evidence type="ECO:0000259" key="4">
    <source>
        <dbReference type="Pfam" id="PF16344"/>
    </source>
</evidence>
<dbReference type="GO" id="GO:0016989">
    <property type="term" value="F:sigma factor antagonist activity"/>
    <property type="evidence" value="ECO:0007669"/>
    <property type="project" value="TreeGrafter"/>
</dbReference>
<feature type="domain" description="Protein FecR C-terminal" evidence="4">
    <location>
        <begin position="204"/>
        <end position="260"/>
    </location>
</feature>
<dbReference type="EMBL" id="CP046621">
    <property type="protein sequence ID" value="QGW77566.1"/>
    <property type="molecule type" value="Genomic_DNA"/>
</dbReference>
<reference evidence="5" key="1">
    <citation type="submission" date="2019-12" db="EMBL/GenBank/DDBJ databases">
        <title>Hybrid Genome Assemblies of two High G+C Isolates from Undergraduate Microbiology Courses.</title>
        <authorList>
            <person name="Ne Ville C.J."/>
            <person name="Enright D."/>
            <person name="Hernandez I."/>
            <person name="Dodsworth J."/>
            <person name="Orwin P.M."/>
        </authorList>
    </citation>
    <scope>NUCLEOTIDE SEQUENCE [LARGE SCALE GENOMIC DNA]</scope>
    <source>
        <strain evidence="5">Neo</strain>
    </source>
</reference>
<dbReference type="Pfam" id="PF16344">
    <property type="entry name" value="FecR_C"/>
    <property type="match status" value="1"/>
</dbReference>